<gene>
    <name evidence="3" type="ORF">KIN20_032957</name>
</gene>
<dbReference type="AlphaFoldDB" id="A0AAD5R794"/>
<evidence type="ECO:0008006" key="5">
    <source>
        <dbReference type="Google" id="ProtNLM"/>
    </source>
</evidence>
<proteinExistence type="predicted"/>
<keyword evidence="2" id="KW-0732">Signal</keyword>
<sequence>MNTLITALILLTGVIGYNAKTHSSDPSTDPVEVDNTTSNMFNSNEEYDFEYDDSAIPIEPGR</sequence>
<accession>A0AAD5R794</accession>
<feature type="signal peptide" evidence="2">
    <location>
        <begin position="1"/>
        <end position="19"/>
    </location>
</feature>
<keyword evidence="4" id="KW-1185">Reference proteome</keyword>
<feature type="compositionally biased region" description="Polar residues" evidence="1">
    <location>
        <begin position="34"/>
        <end position="44"/>
    </location>
</feature>
<evidence type="ECO:0000313" key="3">
    <source>
        <dbReference type="EMBL" id="KAJ1371083.1"/>
    </source>
</evidence>
<protein>
    <recommendedName>
        <fullName evidence="5">Secreted protein</fullName>
    </recommendedName>
</protein>
<dbReference type="EMBL" id="JAHQIW010006907">
    <property type="protein sequence ID" value="KAJ1371083.1"/>
    <property type="molecule type" value="Genomic_DNA"/>
</dbReference>
<feature type="region of interest" description="Disordered" evidence="1">
    <location>
        <begin position="21"/>
        <end position="45"/>
    </location>
</feature>
<reference evidence="3" key="1">
    <citation type="submission" date="2021-06" db="EMBL/GenBank/DDBJ databases">
        <title>Parelaphostrongylus tenuis whole genome reference sequence.</title>
        <authorList>
            <person name="Garwood T.J."/>
            <person name="Larsen P.A."/>
            <person name="Fountain-Jones N.M."/>
            <person name="Garbe J.R."/>
            <person name="Macchietto M.G."/>
            <person name="Kania S.A."/>
            <person name="Gerhold R.W."/>
            <person name="Richards J.E."/>
            <person name="Wolf T.M."/>
        </authorList>
    </citation>
    <scope>NUCLEOTIDE SEQUENCE</scope>
    <source>
        <strain evidence="3">MNPRO001-30</strain>
        <tissue evidence="3">Meninges</tissue>
    </source>
</reference>
<comment type="caution">
    <text evidence="3">The sequence shown here is derived from an EMBL/GenBank/DDBJ whole genome shotgun (WGS) entry which is preliminary data.</text>
</comment>
<evidence type="ECO:0000256" key="1">
    <source>
        <dbReference type="SAM" id="MobiDB-lite"/>
    </source>
</evidence>
<evidence type="ECO:0000313" key="4">
    <source>
        <dbReference type="Proteomes" id="UP001196413"/>
    </source>
</evidence>
<name>A0AAD5R794_PARTN</name>
<feature type="chain" id="PRO_5042181449" description="Secreted protein" evidence="2">
    <location>
        <begin position="20"/>
        <end position="62"/>
    </location>
</feature>
<evidence type="ECO:0000256" key="2">
    <source>
        <dbReference type="SAM" id="SignalP"/>
    </source>
</evidence>
<organism evidence="3 4">
    <name type="scientific">Parelaphostrongylus tenuis</name>
    <name type="common">Meningeal worm</name>
    <dbReference type="NCBI Taxonomy" id="148309"/>
    <lineage>
        <taxon>Eukaryota</taxon>
        <taxon>Metazoa</taxon>
        <taxon>Ecdysozoa</taxon>
        <taxon>Nematoda</taxon>
        <taxon>Chromadorea</taxon>
        <taxon>Rhabditida</taxon>
        <taxon>Rhabditina</taxon>
        <taxon>Rhabditomorpha</taxon>
        <taxon>Strongyloidea</taxon>
        <taxon>Metastrongylidae</taxon>
        <taxon>Parelaphostrongylus</taxon>
    </lineage>
</organism>
<dbReference type="Proteomes" id="UP001196413">
    <property type="component" value="Unassembled WGS sequence"/>
</dbReference>